<gene>
    <name evidence="1" type="ORF">PENSUB_13934</name>
</gene>
<protein>
    <submittedName>
        <fullName evidence="1">Uncharacterized protein</fullName>
    </submittedName>
</protein>
<accession>A0A1Q5UQ36</accession>
<evidence type="ECO:0000313" key="2">
    <source>
        <dbReference type="Proteomes" id="UP000186955"/>
    </source>
</evidence>
<dbReference type="AlphaFoldDB" id="A0A1Q5UQ36"/>
<sequence length="95" mass="10702">MGQMGLVPLKEPKDMQKVDVVNPWMKWRKRGGSSAKPLRGQRQTRLTSETPLGLLLTSPASGVRYINHLGRMLQRIVDRLEILQIATGHLMNVIS</sequence>
<proteinExistence type="predicted"/>
<organism evidence="1 2">
    <name type="scientific">Penicillium subrubescens</name>
    <dbReference type="NCBI Taxonomy" id="1316194"/>
    <lineage>
        <taxon>Eukaryota</taxon>
        <taxon>Fungi</taxon>
        <taxon>Dikarya</taxon>
        <taxon>Ascomycota</taxon>
        <taxon>Pezizomycotina</taxon>
        <taxon>Eurotiomycetes</taxon>
        <taxon>Eurotiomycetidae</taxon>
        <taxon>Eurotiales</taxon>
        <taxon>Aspergillaceae</taxon>
        <taxon>Penicillium</taxon>
    </lineage>
</organism>
<reference evidence="1 2" key="1">
    <citation type="submission" date="2016-10" db="EMBL/GenBank/DDBJ databases">
        <title>Genome sequence of the ascomycete fungus Penicillium subrubescens.</title>
        <authorList>
            <person name="De Vries R.P."/>
            <person name="Peng M."/>
            <person name="Dilokpimol A."/>
            <person name="Hilden K."/>
            <person name="Makela M.R."/>
            <person name="Grigoriev I."/>
            <person name="Riley R."/>
            <person name="Granchi Z."/>
        </authorList>
    </citation>
    <scope>NUCLEOTIDE SEQUENCE [LARGE SCALE GENOMIC DNA]</scope>
    <source>
        <strain evidence="1 2">CBS 132785</strain>
    </source>
</reference>
<evidence type="ECO:0000313" key="1">
    <source>
        <dbReference type="EMBL" id="OKP14582.1"/>
    </source>
</evidence>
<keyword evidence="2" id="KW-1185">Reference proteome</keyword>
<dbReference type="Proteomes" id="UP000186955">
    <property type="component" value="Unassembled WGS sequence"/>
</dbReference>
<dbReference type="EMBL" id="MNBE01000079">
    <property type="protein sequence ID" value="OKP14582.1"/>
    <property type="molecule type" value="Genomic_DNA"/>
</dbReference>
<name>A0A1Q5UQ36_9EURO</name>
<comment type="caution">
    <text evidence="1">The sequence shown here is derived from an EMBL/GenBank/DDBJ whole genome shotgun (WGS) entry which is preliminary data.</text>
</comment>